<evidence type="ECO:0000259" key="9">
    <source>
        <dbReference type="Pfam" id="PF21082"/>
    </source>
</evidence>
<feature type="domain" description="Mechanosensitive ion channel transmembrane helices 2/3" evidence="10">
    <location>
        <begin position="62"/>
        <end position="102"/>
    </location>
</feature>
<dbReference type="OrthoDB" id="9799209at2"/>
<dbReference type="Gene3D" id="2.30.30.60">
    <property type="match status" value="1"/>
</dbReference>
<keyword evidence="5 7" id="KW-1133">Transmembrane helix</keyword>
<dbReference type="SUPFAM" id="SSF82861">
    <property type="entry name" value="Mechanosensitive channel protein MscS (YggB), transmembrane region"/>
    <property type="match status" value="1"/>
</dbReference>
<keyword evidence="7" id="KW-0407">Ion channel</keyword>
<comment type="caution">
    <text evidence="7">Lacks conserved residue(s) required for the propagation of feature annotation.</text>
</comment>
<dbReference type="Proteomes" id="UP000252707">
    <property type="component" value="Unassembled WGS sequence"/>
</dbReference>
<evidence type="ECO:0000313" key="11">
    <source>
        <dbReference type="EMBL" id="RCX26348.1"/>
    </source>
</evidence>
<keyword evidence="6 7" id="KW-0472">Membrane</keyword>
<comment type="caution">
    <text evidence="11">The sequence shown here is derived from an EMBL/GenBank/DDBJ whole genome shotgun (WGS) entry which is preliminary data.</text>
</comment>
<keyword evidence="12" id="KW-1185">Reference proteome</keyword>
<dbReference type="Pfam" id="PF05552">
    <property type="entry name" value="MS_channel_1st_1"/>
    <property type="match status" value="1"/>
</dbReference>
<dbReference type="RefSeq" id="WP_114280766.1">
    <property type="nucleotide sequence ID" value="NZ_QPJY01000010.1"/>
</dbReference>
<proteinExistence type="inferred from homology"/>
<evidence type="ECO:0000256" key="1">
    <source>
        <dbReference type="ARBA" id="ARBA00004651"/>
    </source>
</evidence>
<evidence type="ECO:0000259" key="8">
    <source>
        <dbReference type="Pfam" id="PF00924"/>
    </source>
</evidence>
<dbReference type="InterPro" id="IPR010920">
    <property type="entry name" value="LSM_dom_sf"/>
</dbReference>
<dbReference type="PANTHER" id="PTHR30221">
    <property type="entry name" value="SMALL-CONDUCTANCE MECHANOSENSITIVE CHANNEL"/>
    <property type="match status" value="1"/>
</dbReference>
<evidence type="ECO:0000256" key="6">
    <source>
        <dbReference type="ARBA" id="ARBA00023136"/>
    </source>
</evidence>
<dbReference type="InterPro" id="IPR008910">
    <property type="entry name" value="MSC_TM_helix"/>
</dbReference>
<keyword evidence="7" id="KW-0406">Ion transport</keyword>
<evidence type="ECO:0000256" key="4">
    <source>
        <dbReference type="ARBA" id="ARBA00022692"/>
    </source>
</evidence>
<dbReference type="InterPro" id="IPR049142">
    <property type="entry name" value="MS_channel_1st"/>
</dbReference>
<dbReference type="EMBL" id="QPJY01000010">
    <property type="protein sequence ID" value="RCX26348.1"/>
    <property type="molecule type" value="Genomic_DNA"/>
</dbReference>
<dbReference type="InterPro" id="IPR006685">
    <property type="entry name" value="MscS_channel_2nd"/>
</dbReference>
<feature type="transmembrane region" description="Helical" evidence="7">
    <location>
        <begin position="55"/>
        <end position="80"/>
    </location>
</feature>
<dbReference type="GO" id="GO:0005886">
    <property type="term" value="C:plasma membrane"/>
    <property type="evidence" value="ECO:0007669"/>
    <property type="project" value="UniProtKB-SubCell"/>
</dbReference>
<dbReference type="Pfam" id="PF21082">
    <property type="entry name" value="MS_channel_3rd"/>
    <property type="match status" value="1"/>
</dbReference>
<feature type="domain" description="Mechanosensitive ion channel MscS C-terminal" evidence="9">
    <location>
        <begin position="176"/>
        <end position="258"/>
    </location>
</feature>
<feature type="transmembrane region" description="Helical" evidence="7">
    <location>
        <begin position="14"/>
        <end position="35"/>
    </location>
</feature>
<evidence type="ECO:0000256" key="5">
    <source>
        <dbReference type="ARBA" id="ARBA00022989"/>
    </source>
</evidence>
<evidence type="ECO:0000256" key="3">
    <source>
        <dbReference type="ARBA" id="ARBA00022475"/>
    </source>
</evidence>
<dbReference type="InterPro" id="IPR023408">
    <property type="entry name" value="MscS_beta-dom_sf"/>
</dbReference>
<feature type="transmembrane region" description="Helical" evidence="7">
    <location>
        <begin position="86"/>
        <end position="117"/>
    </location>
</feature>
<comment type="similarity">
    <text evidence="2 7">Belongs to the MscS (TC 1.A.23) family.</text>
</comment>
<reference evidence="11 12" key="1">
    <citation type="submission" date="2018-07" db="EMBL/GenBank/DDBJ databases">
        <title>Genomic Encyclopedia of Type Strains, Phase IV (KMG-IV): sequencing the most valuable type-strain genomes for metagenomic binning, comparative biology and taxonomic classification.</title>
        <authorList>
            <person name="Goeker M."/>
        </authorList>
    </citation>
    <scope>NUCLEOTIDE SEQUENCE [LARGE SCALE GENOMIC DNA]</scope>
    <source>
        <strain evidence="11 12">DSM 26407</strain>
    </source>
</reference>
<dbReference type="Gene3D" id="1.10.287.1260">
    <property type="match status" value="1"/>
</dbReference>
<evidence type="ECO:0000313" key="12">
    <source>
        <dbReference type="Proteomes" id="UP000252707"/>
    </source>
</evidence>
<feature type="domain" description="Mechanosensitive ion channel MscS" evidence="8">
    <location>
        <begin position="104"/>
        <end position="169"/>
    </location>
</feature>
<sequence length="273" mass="29437">MDFQNILASGQELLALYGLKVLGALVVLILGRWVARMLANLLRRGLVRAKVDATLTSFIVNVAYVALLVFVVISALGQLGMQTTSFIAVIGAAGLAVGLAFQGSLANFAAGALMIMFRPFRVGDFIEAGGVAGVVEEIQIVTTKLRTGDNKTVYVPNNKIMGDSITNYSAKETRRIDLVFGVGYGDDLQQVKSLLQEILAADERVLKDPAPTIGVLALADSSVNFAVRPWVATADYWSVYFDLNETVKRRFDAAGISIPYPQRDVHLKGQQAA</sequence>
<comment type="function">
    <text evidence="7">Mechanosensitive channel that participates in the regulation of osmotic pressure changes within the cell, opening in response to stretch forces in the membrane lipid bilayer, without the need for other proteins. Contributes to normal resistance to hypoosmotic shock. Forms an ion channel of 1.0 nanosiemens conductance with a slight preference for anions.</text>
</comment>
<dbReference type="InterPro" id="IPR049278">
    <property type="entry name" value="MS_channel_C"/>
</dbReference>
<evidence type="ECO:0000256" key="7">
    <source>
        <dbReference type="RuleBase" id="RU369025"/>
    </source>
</evidence>
<keyword evidence="3" id="KW-1003">Cell membrane</keyword>
<keyword evidence="7" id="KW-0813">Transport</keyword>
<comment type="subunit">
    <text evidence="7">Homoheptamer.</text>
</comment>
<gene>
    <name evidence="11" type="ORF">DFQ59_11058</name>
</gene>
<evidence type="ECO:0000256" key="2">
    <source>
        <dbReference type="ARBA" id="ARBA00008017"/>
    </source>
</evidence>
<keyword evidence="4 7" id="KW-0812">Transmembrane</keyword>
<dbReference type="Pfam" id="PF00924">
    <property type="entry name" value="MS_channel_2nd"/>
    <property type="match status" value="1"/>
</dbReference>
<name>A0A369BZY9_9GAMM</name>
<dbReference type="AlphaFoldDB" id="A0A369BZY9"/>
<dbReference type="Gene3D" id="3.30.70.100">
    <property type="match status" value="1"/>
</dbReference>
<keyword evidence="7" id="KW-0997">Cell inner membrane</keyword>
<dbReference type="PANTHER" id="PTHR30221:SF1">
    <property type="entry name" value="SMALL-CONDUCTANCE MECHANOSENSITIVE CHANNEL"/>
    <property type="match status" value="1"/>
</dbReference>
<dbReference type="InterPro" id="IPR011014">
    <property type="entry name" value="MscS_channel_TM-2"/>
</dbReference>
<dbReference type="SUPFAM" id="SSF50182">
    <property type="entry name" value="Sm-like ribonucleoproteins"/>
    <property type="match status" value="1"/>
</dbReference>
<dbReference type="GO" id="GO:0008381">
    <property type="term" value="F:mechanosensitive monoatomic ion channel activity"/>
    <property type="evidence" value="ECO:0007669"/>
    <property type="project" value="InterPro"/>
</dbReference>
<dbReference type="Pfam" id="PF21088">
    <property type="entry name" value="MS_channel_1st"/>
    <property type="match status" value="1"/>
</dbReference>
<dbReference type="InterPro" id="IPR045275">
    <property type="entry name" value="MscS_archaea/bacteria_type"/>
</dbReference>
<dbReference type="SUPFAM" id="SSF82689">
    <property type="entry name" value="Mechanosensitive channel protein MscS (YggB), C-terminal domain"/>
    <property type="match status" value="1"/>
</dbReference>
<dbReference type="InterPro" id="IPR011066">
    <property type="entry name" value="MscS_channel_C_sf"/>
</dbReference>
<evidence type="ECO:0000259" key="10">
    <source>
        <dbReference type="Pfam" id="PF21088"/>
    </source>
</evidence>
<protein>
    <recommendedName>
        <fullName evidence="7">Small-conductance mechanosensitive channel</fullName>
    </recommendedName>
</protein>
<organism evidence="11 12">
    <name type="scientific">Thioalbus denitrificans</name>
    <dbReference type="NCBI Taxonomy" id="547122"/>
    <lineage>
        <taxon>Bacteria</taxon>
        <taxon>Pseudomonadati</taxon>
        <taxon>Pseudomonadota</taxon>
        <taxon>Gammaproteobacteria</taxon>
        <taxon>Chromatiales</taxon>
        <taxon>Ectothiorhodospiraceae</taxon>
        <taxon>Thioalbus</taxon>
    </lineage>
</organism>
<comment type="subcellular location">
    <subcellularLocation>
        <location evidence="7">Cell inner membrane</location>
        <topology evidence="7">Multi-pass membrane protein</topology>
    </subcellularLocation>
    <subcellularLocation>
        <location evidence="1">Cell membrane</location>
        <topology evidence="1">Multi-pass membrane protein</topology>
    </subcellularLocation>
</comment>
<accession>A0A369BZY9</accession>